<gene>
    <name evidence="1" type="ORF">BsIDN1_42450</name>
</gene>
<protein>
    <submittedName>
        <fullName evidence="1">Uncharacterized protein</fullName>
    </submittedName>
</protein>
<dbReference type="AlphaFoldDB" id="A0A5S9MAV3"/>
<dbReference type="EMBL" id="AP021906">
    <property type="protein sequence ID" value="BBP90627.1"/>
    <property type="molecule type" value="Genomic_DNA"/>
</dbReference>
<dbReference type="Proteomes" id="UP000464658">
    <property type="component" value="Chromosome"/>
</dbReference>
<organism evidence="1 2">
    <name type="scientific">Bacillus safensis</name>
    <dbReference type="NCBI Taxonomy" id="561879"/>
    <lineage>
        <taxon>Bacteria</taxon>
        <taxon>Bacillati</taxon>
        <taxon>Bacillota</taxon>
        <taxon>Bacilli</taxon>
        <taxon>Bacillales</taxon>
        <taxon>Bacillaceae</taxon>
        <taxon>Bacillus</taxon>
    </lineage>
</organism>
<reference evidence="1 2" key="1">
    <citation type="submission" date="2019-12" db="EMBL/GenBank/DDBJ databases">
        <title>Full genome sequence of a Bacillus safensis strain isolated from commercially available natto in Indonesia.</title>
        <authorList>
            <person name="Yoshida M."/>
            <person name="Uomi M."/>
            <person name="Waturangi D."/>
            <person name="Ekaputri J.J."/>
            <person name="Setiamarga D.H.E."/>
        </authorList>
    </citation>
    <scope>NUCLEOTIDE SEQUENCE [LARGE SCALE GENOMIC DNA]</scope>
    <source>
        <strain evidence="1 2">IDN1</strain>
    </source>
</reference>
<dbReference type="SUPFAM" id="SSF48576">
    <property type="entry name" value="Terpenoid synthases"/>
    <property type="match status" value="1"/>
</dbReference>
<evidence type="ECO:0000313" key="1">
    <source>
        <dbReference type="EMBL" id="BBP90627.1"/>
    </source>
</evidence>
<proteinExistence type="predicted"/>
<accession>A0A5S9MAV3</accession>
<name>A0A5S9MAV3_BACIA</name>
<evidence type="ECO:0000313" key="2">
    <source>
        <dbReference type="Proteomes" id="UP000464658"/>
    </source>
</evidence>
<dbReference type="Gene3D" id="1.10.600.10">
    <property type="entry name" value="Farnesyl Diphosphate Synthase"/>
    <property type="match status" value="1"/>
</dbReference>
<sequence length="74" mass="8699">MTSNLQDFLTTRKQAIEEYLFTYVQELKIPEELKSSMLYSLEAGGKRLRPVLVLAFYYMPTEKTKKMAYRLAVL</sequence>
<dbReference type="InterPro" id="IPR008949">
    <property type="entry name" value="Isoprenoid_synthase_dom_sf"/>
</dbReference>